<sequence>MNRRLVPWALSLVLVTFFCLLLLFVVQRMYRQSANHPQIQIAEDASVAFEQNQFTNETLKSSFESFVPSIGQVDLGTSLSPWIQIYDASHEVIESSVSIQEAQTTPRVSSELFEGLAKHDQIRLTWQPRKGIRQAIVITKFSGLRSGYIVVGRSLREVEDQMKILTVIISAAWFVMMSMIVCTAAWTFGCFTKFTKVNKLRT</sequence>
<organism evidence="2 3">
    <name type="scientific">Candidatus Uhrbacteria bacterium RIFOXYB2_FULL_45_11</name>
    <dbReference type="NCBI Taxonomy" id="1802421"/>
    <lineage>
        <taxon>Bacteria</taxon>
        <taxon>Candidatus Uhriibacteriota</taxon>
    </lineage>
</organism>
<feature type="transmembrane region" description="Helical" evidence="1">
    <location>
        <begin position="164"/>
        <end position="188"/>
    </location>
</feature>
<keyword evidence="1" id="KW-0472">Membrane</keyword>
<name>A0A1F7W6H7_9BACT</name>
<protein>
    <submittedName>
        <fullName evidence="2">Uncharacterized protein</fullName>
    </submittedName>
</protein>
<keyword evidence="1" id="KW-1133">Transmembrane helix</keyword>
<dbReference type="EMBL" id="MGFD01000030">
    <property type="protein sequence ID" value="OGL98226.1"/>
    <property type="molecule type" value="Genomic_DNA"/>
</dbReference>
<accession>A0A1F7W6H7</accession>
<feature type="transmembrane region" description="Helical" evidence="1">
    <location>
        <begin position="6"/>
        <end position="26"/>
    </location>
</feature>
<comment type="caution">
    <text evidence="2">The sequence shown here is derived from an EMBL/GenBank/DDBJ whole genome shotgun (WGS) entry which is preliminary data.</text>
</comment>
<proteinExistence type="predicted"/>
<evidence type="ECO:0000313" key="2">
    <source>
        <dbReference type="EMBL" id="OGL98226.1"/>
    </source>
</evidence>
<keyword evidence="1" id="KW-0812">Transmembrane</keyword>
<gene>
    <name evidence="2" type="ORF">A2318_01280</name>
</gene>
<reference evidence="2 3" key="1">
    <citation type="journal article" date="2016" name="Nat. Commun.">
        <title>Thousands of microbial genomes shed light on interconnected biogeochemical processes in an aquifer system.</title>
        <authorList>
            <person name="Anantharaman K."/>
            <person name="Brown C.T."/>
            <person name="Hug L.A."/>
            <person name="Sharon I."/>
            <person name="Castelle C.J."/>
            <person name="Probst A.J."/>
            <person name="Thomas B.C."/>
            <person name="Singh A."/>
            <person name="Wilkins M.J."/>
            <person name="Karaoz U."/>
            <person name="Brodie E.L."/>
            <person name="Williams K.H."/>
            <person name="Hubbard S.S."/>
            <person name="Banfield J.F."/>
        </authorList>
    </citation>
    <scope>NUCLEOTIDE SEQUENCE [LARGE SCALE GENOMIC DNA]</scope>
</reference>
<evidence type="ECO:0000313" key="3">
    <source>
        <dbReference type="Proteomes" id="UP000177331"/>
    </source>
</evidence>
<dbReference type="AlphaFoldDB" id="A0A1F7W6H7"/>
<dbReference type="Proteomes" id="UP000177331">
    <property type="component" value="Unassembled WGS sequence"/>
</dbReference>
<evidence type="ECO:0000256" key="1">
    <source>
        <dbReference type="SAM" id="Phobius"/>
    </source>
</evidence>
<dbReference type="STRING" id="1802421.A2318_01280"/>